<evidence type="ECO:0000313" key="3">
    <source>
        <dbReference type="Proteomes" id="UP000477651"/>
    </source>
</evidence>
<reference evidence="2 3" key="1">
    <citation type="submission" date="2020-02" db="EMBL/GenBank/DDBJ databases">
        <title>Pelistega sp. NLN82 were isolated from wild rodents of the Hainan Island.</title>
        <authorList>
            <person name="Niu N."/>
            <person name="Zhou J."/>
        </authorList>
    </citation>
    <scope>NUCLEOTIDE SEQUENCE [LARGE SCALE GENOMIC DNA]</scope>
    <source>
        <strain evidence="2 3">NLN82</strain>
    </source>
</reference>
<feature type="chain" id="PRO_5026747085" evidence="1">
    <location>
        <begin position="25"/>
        <end position="221"/>
    </location>
</feature>
<sequence>MKKRFWIALAGLLLLTACASNRQAYDYTAFQTSNPASILVLPPINESPDVAASNSVLTNTVYPLAESGYYVFPVEVVKQAFRHNGLDVPNDIHAIPLDKLQEVFGTDAVLYITVTEYGTSYRVVQSGTDVAANARLVDARTGATLWTGSARASSNEGNNNSSGNIIGMLLTAVIQQIVESVADKGYDIASVTSNRLLSASVTDGILYGPRSPKYWKNQPKQ</sequence>
<proteinExistence type="predicted"/>
<dbReference type="EMBL" id="JAAGYR010000004">
    <property type="protein sequence ID" value="NEN75280.1"/>
    <property type="molecule type" value="Genomic_DNA"/>
</dbReference>
<evidence type="ECO:0000313" key="2">
    <source>
        <dbReference type="EMBL" id="NEN75280.1"/>
    </source>
</evidence>
<dbReference type="Proteomes" id="UP000477651">
    <property type="component" value="Unassembled WGS sequence"/>
</dbReference>
<organism evidence="2 3">
    <name type="scientific">Pelistega ratti</name>
    <dbReference type="NCBI Taxonomy" id="2652177"/>
    <lineage>
        <taxon>Bacteria</taxon>
        <taxon>Pseudomonadati</taxon>
        <taxon>Pseudomonadota</taxon>
        <taxon>Betaproteobacteria</taxon>
        <taxon>Burkholderiales</taxon>
        <taxon>Alcaligenaceae</taxon>
        <taxon>Pelistega</taxon>
    </lineage>
</organism>
<dbReference type="Pfam" id="PF05643">
    <property type="entry name" value="GNA1162-like"/>
    <property type="match status" value="1"/>
</dbReference>
<evidence type="ECO:0000256" key="1">
    <source>
        <dbReference type="SAM" id="SignalP"/>
    </source>
</evidence>
<protein>
    <submittedName>
        <fullName evidence="2">DUF799 domain-containing protein</fullName>
    </submittedName>
</protein>
<dbReference type="RefSeq" id="WP_163763986.1">
    <property type="nucleotide sequence ID" value="NZ_JAAGYR010000004.1"/>
</dbReference>
<comment type="caution">
    <text evidence="2">The sequence shown here is derived from an EMBL/GenBank/DDBJ whole genome shotgun (WGS) entry which is preliminary data.</text>
</comment>
<gene>
    <name evidence="2" type="ORF">F9B74_02920</name>
</gene>
<accession>A0A6L9Y490</accession>
<dbReference type="PROSITE" id="PS51257">
    <property type="entry name" value="PROKAR_LIPOPROTEIN"/>
    <property type="match status" value="1"/>
</dbReference>
<keyword evidence="3" id="KW-1185">Reference proteome</keyword>
<dbReference type="Gene3D" id="3.40.50.10610">
    <property type="entry name" value="ABC-type transport auxiliary lipoprotein component"/>
    <property type="match status" value="1"/>
</dbReference>
<dbReference type="InterPro" id="IPR008517">
    <property type="entry name" value="GNA1162-like"/>
</dbReference>
<feature type="signal peptide" evidence="1">
    <location>
        <begin position="1"/>
        <end position="24"/>
    </location>
</feature>
<dbReference type="AlphaFoldDB" id="A0A6L9Y490"/>
<keyword evidence="1" id="KW-0732">Signal</keyword>
<name>A0A6L9Y490_9BURK</name>